<feature type="domain" description="Orn/Lys/Arg decarboxylases family 1 pyridoxal-P attachment site" evidence="6">
    <location>
        <begin position="45"/>
        <end position="297"/>
    </location>
</feature>
<dbReference type="EMBL" id="JNAX01000014">
    <property type="protein sequence ID" value="KGG20037.1"/>
    <property type="molecule type" value="Genomic_DNA"/>
</dbReference>
<evidence type="ECO:0000259" key="7">
    <source>
        <dbReference type="Pfam" id="PF03711"/>
    </source>
</evidence>
<accession>A0A0A2C3I0</accession>
<dbReference type="AlphaFoldDB" id="A0A0A2C3I0"/>
<dbReference type="InterPro" id="IPR052357">
    <property type="entry name" value="Orn_Lys_Arg_decarboxylase-I"/>
</dbReference>
<name>A0A0A2C3I0_PROMR</name>
<sequence>MGLLNLLSANRSENLFLPAHGRGNALPKNIKTLLRLRPGIWDLPELFEIGGPLISEGAIAESQKSSAYEVGVDRCWYGVNGATGLLQSSLLALARPGQAVLMPRNIHKSCIQACLFGGLTPLLFDVPYLTDRGHASVFDRKWLQRVLKIAKEFEDDIAAVVLVNPTYQGYSADMESLIKEIHSHSLPVLVDEAHGAYLISQIRPDLPKSAISFGADLVVHSLHKSASGLVQSAVLWSQGDKVDPFKIERTIELLQTSSPSSLLLASCESSIKELIESKGIKKLRSCIEEAEVLKDFLIKNEVPLLKNSDPLKIILHTSKFGLSGIEVDKSFIRKRMIGELAEPGTLTFCLGLSSHKRLGKRFLRIWNEILKACGKQKPCFFKRPPFSIVSKPYKSYSDSWGSNFEKVNLKDAIGRISVEMVCPYPPGIPLLIPGEILDEARVDWLIEQKSFWPEQISDFVRVIS</sequence>
<dbReference type="InterPro" id="IPR015421">
    <property type="entry name" value="PyrdxlP-dep_Trfase_major"/>
</dbReference>
<comment type="cofactor">
    <cofactor evidence="1">
        <name>pyridoxal 5'-phosphate</name>
        <dbReference type="ChEBI" id="CHEBI:597326"/>
    </cofactor>
</comment>
<dbReference type="Gene3D" id="3.90.100.10">
    <property type="entry name" value="Orn/Lys/Arg decarboxylase, C-terminal domain"/>
    <property type="match status" value="1"/>
</dbReference>
<dbReference type="InterPro" id="IPR015424">
    <property type="entry name" value="PyrdxlP-dep_Trfase"/>
</dbReference>
<evidence type="ECO:0000256" key="4">
    <source>
        <dbReference type="ARBA" id="ARBA00022898"/>
    </source>
</evidence>
<gene>
    <name evidence="8" type="ORF">EV03_1501</name>
</gene>
<evidence type="ECO:0000313" key="8">
    <source>
        <dbReference type="EMBL" id="KGG20037.1"/>
    </source>
</evidence>
<dbReference type="InterPro" id="IPR000310">
    <property type="entry name" value="Orn/Lys/Arg_deCO2ase_major_dom"/>
</dbReference>
<dbReference type="InterPro" id="IPR036633">
    <property type="entry name" value="Prn/Lys/Arg_de-COase_C_sf"/>
</dbReference>
<evidence type="ECO:0000313" key="9">
    <source>
        <dbReference type="Proteomes" id="UP000030392"/>
    </source>
</evidence>
<evidence type="ECO:0000256" key="3">
    <source>
        <dbReference type="ARBA" id="ARBA00022793"/>
    </source>
</evidence>
<dbReference type="RefSeq" id="WP_036906580.1">
    <property type="nucleotide sequence ID" value="NZ_CP138967.1"/>
</dbReference>
<keyword evidence="3" id="KW-0210">Decarboxylase</keyword>
<dbReference type="PANTHER" id="PTHR43277:SF4">
    <property type="entry name" value="ARGININE DECARBOXYLASE"/>
    <property type="match status" value="1"/>
</dbReference>
<evidence type="ECO:0000259" key="6">
    <source>
        <dbReference type="Pfam" id="PF01276"/>
    </source>
</evidence>
<dbReference type="Pfam" id="PF01276">
    <property type="entry name" value="OKR_DC_1"/>
    <property type="match status" value="1"/>
</dbReference>
<dbReference type="PANTHER" id="PTHR43277">
    <property type="entry name" value="ARGININE DECARBOXYLASE"/>
    <property type="match status" value="1"/>
</dbReference>
<dbReference type="Gene3D" id="3.40.640.10">
    <property type="entry name" value="Type I PLP-dependent aspartate aminotransferase-like (Major domain)"/>
    <property type="match status" value="1"/>
</dbReference>
<feature type="domain" description="Orn/Lys/Arg decarboxylase C-terminal" evidence="7">
    <location>
        <begin position="385"/>
        <end position="444"/>
    </location>
</feature>
<dbReference type="EC" id="4.1.1.18" evidence="8"/>
<evidence type="ECO:0000256" key="5">
    <source>
        <dbReference type="ARBA" id="ARBA00023239"/>
    </source>
</evidence>
<evidence type="ECO:0000256" key="2">
    <source>
        <dbReference type="ARBA" id="ARBA00010671"/>
    </source>
</evidence>
<keyword evidence="4" id="KW-0663">Pyridoxal phosphate</keyword>
<comment type="caution">
    <text evidence="8">The sequence shown here is derived from an EMBL/GenBank/DDBJ whole genome shotgun (WGS) entry which is preliminary data.</text>
</comment>
<dbReference type="InterPro" id="IPR008286">
    <property type="entry name" value="Prn/Lys/Arg_de-COase_C"/>
</dbReference>
<evidence type="ECO:0000256" key="1">
    <source>
        <dbReference type="ARBA" id="ARBA00001933"/>
    </source>
</evidence>
<proteinExistence type="inferred from homology"/>
<reference evidence="9" key="1">
    <citation type="journal article" date="2014" name="Sci. Data">
        <title>Genomes of diverse isolates of the marine cyanobacterium Prochlorococcus.</title>
        <authorList>
            <person name="Biller S."/>
            <person name="Berube P."/>
            <person name="Thompson J."/>
            <person name="Kelly L."/>
            <person name="Roggensack S."/>
            <person name="Awad L."/>
            <person name="Roache-Johnson K."/>
            <person name="Ding H."/>
            <person name="Giovannoni S.J."/>
            <person name="Moore L.R."/>
            <person name="Chisholm S.W."/>
        </authorList>
    </citation>
    <scope>NUCLEOTIDE SEQUENCE [LARGE SCALE GENOMIC DNA]</scope>
    <source>
        <strain evidence="9">PAC1</strain>
    </source>
</reference>
<organism evidence="8 9">
    <name type="scientific">Prochlorococcus marinus str. PAC1</name>
    <dbReference type="NCBI Taxonomy" id="59924"/>
    <lineage>
        <taxon>Bacteria</taxon>
        <taxon>Bacillati</taxon>
        <taxon>Cyanobacteriota</taxon>
        <taxon>Cyanophyceae</taxon>
        <taxon>Synechococcales</taxon>
        <taxon>Prochlorococcaceae</taxon>
        <taxon>Prochlorococcus</taxon>
    </lineage>
</organism>
<keyword evidence="5 8" id="KW-0456">Lyase</keyword>
<dbReference type="Proteomes" id="UP000030392">
    <property type="component" value="Unassembled WGS sequence"/>
</dbReference>
<protein>
    <submittedName>
        <fullName evidence="8">Lysine decarboxylase</fullName>
        <ecNumber evidence="8">4.1.1.18</ecNumber>
    </submittedName>
</protein>
<dbReference type="SUPFAM" id="SSF53383">
    <property type="entry name" value="PLP-dependent transferases"/>
    <property type="match status" value="1"/>
</dbReference>
<comment type="similarity">
    <text evidence="2">Belongs to the Orn/Lys/Arg decarboxylase class-I family.</text>
</comment>
<dbReference type="GO" id="GO:0008923">
    <property type="term" value="F:lysine decarboxylase activity"/>
    <property type="evidence" value="ECO:0007669"/>
    <property type="project" value="UniProtKB-EC"/>
</dbReference>
<dbReference type="Pfam" id="PF03711">
    <property type="entry name" value="OKR_DC_1_C"/>
    <property type="match status" value="1"/>
</dbReference>
<dbReference type="SUPFAM" id="SSF55904">
    <property type="entry name" value="Ornithine decarboxylase C-terminal domain"/>
    <property type="match status" value="1"/>
</dbReference>